<keyword evidence="1" id="KW-0472">Membrane</keyword>
<gene>
    <name evidence="2" type="ORF">GGQ74_000285</name>
</gene>
<dbReference type="Proteomes" id="UP000580856">
    <property type="component" value="Unassembled WGS sequence"/>
</dbReference>
<proteinExistence type="predicted"/>
<reference evidence="2 3" key="1">
    <citation type="submission" date="2020-03" db="EMBL/GenBank/DDBJ databases">
        <title>Genomic Encyclopedia of Type Strains, Phase IV (KMG-IV): sequencing the most valuable type-strain genomes for metagenomic binning, comparative biology and taxonomic classification.</title>
        <authorList>
            <person name="Goeker M."/>
        </authorList>
    </citation>
    <scope>NUCLEOTIDE SEQUENCE [LARGE SCALE GENOMIC DNA]</scope>
    <source>
        <strain evidence="2 3">DSM 24233</strain>
    </source>
</reference>
<dbReference type="EMBL" id="JAATJA010000001">
    <property type="protein sequence ID" value="NJB66645.1"/>
    <property type="molecule type" value="Genomic_DNA"/>
</dbReference>
<keyword evidence="3" id="KW-1185">Reference proteome</keyword>
<evidence type="ECO:0000256" key="1">
    <source>
        <dbReference type="SAM" id="Phobius"/>
    </source>
</evidence>
<keyword evidence="1" id="KW-1133">Transmembrane helix</keyword>
<feature type="transmembrane region" description="Helical" evidence="1">
    <location>
        <begin position="7"/>
        <end position="32"/>
    </location>
</feature>
<feature type="transmembrane region" description="Helical" evidence="1">
    <location>
        <begin position="58"/>
        <end position="85"/>
    </location>
</feature>
<dbReference type="AlphaFoldDB" id="A0A846QMJ1"/>
<evidence type="ECO:0000313" key="2">
    <source>
        <dbReference type="EMBL" id="NJB66645.1"/>
    </source>
</evidence>
<name>A0A846QMJ1_9BACT</name>
<accession>A0A846QMJ1</accession>
<dbReference type="Pfam" id="PF02325">
    <property type="entry name" value="CCB3_YggT"/>
    <property type="match status" value="1"/>
</dbReference>
<dbReference type="InterPro" id="IPR003425">
    <property type="entry name" value="CCB3/YggT"/>
</dbReference>
<dbReference type="RefSeq" id="WP_209280047.1">
    <property type="nucleotide sequence ID" value="NZ_JAATJA010000001.1"/>
</dbReference>
<dbReference type="GO" id="GO:0016020">
    <property type="term" value="C:membrane"/>
    <property type="evidence" value="ECO:0007669"/>
    <property type="project" value="InterPro"/>
</dbReference>
<sequence>MGPIFNGLIFVILMALNLYKWIVIISALVSWVRPDPYNPVVRFLRGATEPVFYRVRRWLPFVFVGGVDLSPIVVIFAIIFLEIVIKGYVPMAMM</sequence>
<organism evidence="2 3">
    <name type="scientific">Desulfobaculum xiamenense</name>
    <dbReference type="NCBI Taxonomy" id="995050"/>
    <lineage>
        <taxon>Bacteria</taxon>
        <taxon>Pseudomonadati</taxon>
        <taxon>Thermodesulfobacteriota</taxon>
        <taxon>Desulfovibrionia</taxon>
        <taxon>Desulfovibrionales</taxon>
        <taxon>Desulfovibrionaceae</taxon>
        <taxon>Desulfobaculum</taxon>
    </lineage>
</organism>
<protein>
    <submittedName>
        <fullName evidence="2">YggT family protein</fullName>
    </submittedName>
</protein>
<evidence type="ECO:0000313" key="3">
    <source>
        <dbReference type="Proteomes" id="UP000580856"/>
    </source>
</evidence>
<comment type="caution">
    <text evidence="2">The sequence shown here is derived from an EMBL/GenBank/DDBJ whole genome shotgun (WGS) entry which is preliminary data.</text>
</comment>
<keyword evidence="1" id="KW-0812">Transmembrane</keyword>